<dbReference type="SUPFAM" id="SSF51735">
    <property type="entry name" value="NAD(P)-binding Rossmann-fold domains"/>
    <property type="match status" value="1"/>
</dbReference>
<organism evidence="5 6">
    <name type="scientific">Lachnellula hyalina</name>
    <dbReference type="NCBI Taxonomy" id="1316788"/>
    <lineage>
        <taxon>Eukaryota</taxon>
        <taxon>Fungi</taxon>
        <taxon>Dikarya</taxon>
        <taxon>Ascomycota</taxon>
        <taxon>Pezizomycotina</taxon>
        <taxon>Leotiomycetes</taxon>
        <taxon>Helotiales</taxon>
        <taxon>Lachnaceae</taxon>
        <taxon>Lachnellula</taxon>
    </lineage>
</organism>
<dbReference type="InterPro" id="IPR029753">
    <property type="entry name" value="D-isomer_DH_CS"/>
</dbReference>
<dbReference type="PANTHER" id="PTHR10996">
    <property type="entry name" value="2-HYDROXYACID DEHYDROGENASE-RELATED"/>
    <property type="match status" value="1"/>
</dbReference>
<protein>
    <submittedName>
        <fullName evidence="5">Glyoxylate reductase</fullName>
    </submittedName>
</protein>
<evidence type="ECO:0000256" key="2">
    <source>
        <dbReference type="RuleBase" id="RU003719"/>
    </source>
</evidence>
<keyword evidence="1 2" id="KW-0560">Oxidoreductase</keyword>
<feature type="non-terminal residue" evidence="5">
    <location>
        <position position="366"/>
    </location>
</feature>
<dbReference type="Gene3D" id="3.40.50.720">
    <property type="entry name" value="NAD(P)-binding Rossmann-like Domain"/>
    <property type="match status" value="2"/>
</dbReference>
<sequence>ISPPLYPFFNMATEVWQKPIVLHIGDPVKWNTELYARFSKDFTVVRPSFEERQRDQFMKSLKEKKWGNFAAIFRPFWNTGGEMGNWDKELIPLIPQSCKIFASAGAGFDWVNVNILAQRGIVYCNGAAASSESVSDFALFHILATFRNLHWCTSSARDSPAAFQDCHQHAAALSQNPHGHTLGIIGLGNIGFEIARKAYLAFHMKIIYYDVLRKPNTREAEIDARFVSSLDEMLGISDCVVISTPASPDGKKLITKERLDKMKVGSRLVNIARGSLVDEEAVADAVEEGRLVGVGMDVHENEPMVNERLKAFKQVTLTAHNAGGTLQTHIGFEELAMRNIDALLKGQKPLTPVNMHLMISAVKPNL</sequence>
<dbReference type="InterPro" id="IPR036291">
    <property type="entry name" value="NAD(P)-bd_dom_sf"/>
</dbReference>
<name>A0A8H8QWB4_9HELO</name>
<dbReference type="SUPFAM" id="SSF52283">
    <property type="entry name" value="Formate/glycerate dehydrogenase catalytic domain-like"/>
    <property type="match status" value="1"/>
</dbReference>
<comment type="similarity">
    <text evidence="2">Belongs to the D-isomer specific 2-hydroxyacid dehydrogenase family.</text>
</comment>
<proteinExistence type="inferred from homology"/>
<dbReference type="AlphaFoldDB" id="A0A8H8QWB4"/>
<evidence type="ECO:0000313" key="5">
    <source>
        <dbReference type="EMBL" id="TVY22890.1"/>
    </source>
</evidence>
<accession>A0A8H8QWB4</accession>
<dbReference type="GO" id="GO:0051287">
    <property type="term" value="F:NAD binding"/>
    <property type="evidence" value="ECO:0007669"/>
    <property type="project" value="InterPro"/>
</dbReference>
<dbReference type="InterPro" id="IPR050223">
    <property type="entry name" value="D-isomer_2-hydroxyacid_DH"/>
</dbReference>
<keyword evidence="6" id="KW-1185">Reference proteome</keyword>
<dbReference type="RefSeq" id="XP_031001678.1">
    <property type="nucleotide sequence ID" value="XM_031152830.1"/>
</dbReference>
<dbReference type="PROSITE" id="PS00065">
    <property type="entry name" value="D_2_HYDROXYACID_DH_1"/>
    <property type="match status" value="1"/>
</dbReference>
<dbReference type="GO" id="GO:0005829">
    <property type="term" value="C:cytosol"/>
    <property type="evidence" value="ECO:0007669"/>
    <property type="project" value="TreeGrafter"/>
</dbReference>
<dbReference type="Pfam" id="PF02826">
    <property type="entry name" value="2-Hacid_dh_C"/>
    <property type="match status" value="1"/>
</dbReference>
<gene>
    <name evidence="5" type="primary">gyaR_0</name>
    <name evidence="5" type="ORF">LHYA1_G007906</name>
</gene>
<dbReference type="PROSITE" id="PS00671">
    <property type="entry name" value="D_2_HYDROXYACID_DH_3"/>
    <property type="match status" value="1"/>
</dbReference>
<comment type="caution">
    <text evidence="5">The sequence shown here is derived from an EMBL/GenBank/DDBJ whole genome shotgun (WGS) entry which is preliminary data.</text>
</comment>
<dbReference type="GO" id="GO:0030267">
    <property type="term" value="F:glyoxylate reductase (NADPH) activity"/>
    <property type="evidence" value="ECO:0007669"/>
    <property type="project" value="TreeGrafter"/>
</dbReference>
<dbReference type="InterPro" id="IPR029752">
    <property type="entry name" value="D-isomer_DH_CS1"/>
</dbReference>
<dbReference type="OrthoDB" id="9991913at2759"/>
<dbReference type="PANTHER" id="PTHR10996:SF281">
    <property type="entry name" value="D-ISOMER SPECIFIC 2-HYDROXYACID DEHYDROGENASE NAD-BINDING DOMAIN-CONTAINING PROTEIN-RELATED"/>
    <property type="match status" value="1"/>
</dbReference>
<feature type="domain" description="D-isomer specific 2-hydroxyacid dehydrogenase catalytic" evidence="3">
    <location>
        <begin position="87"/>
        <end position="354"/>
    </location>
</feature>
<dbReference type="InterPro" id="IPR006140">
    <property type="entry name" value="D-isomer_DH_NAD-bd"/>
</dbReference>
<dbReference type="GeneID" id="41988104"/>
<dbReference type="Pfam" id="PF00389">
    <property type="entry name" value="2-Hacid_dh"/>
    <property type="match status" value="1"/>
</dbReference>
<dbReference type="InterPro" id="IPR006139">
    <property type="entry name" value="D-isomer_2_OHA_DH_cat_dom"/>
</dbReference>
<dbReference type="GO" id="GO:0016618">
    <property type="term" value="F:hydroxypyruvate reductase [NAD(P)H] activity"/>
    <property type="evidence" value="ECO:0007669"/>
    <property type="project" value="TreeGrafter"/>
</dbReference>
<dbReference type="FunFam" id="3.40.50.720:FF:000526">
    <property type="entry name" value="D-mandelate dehydrogenase, putative"/>
    <property type="match status" value="1"/>
</dbReference>
<evidence type="ECO:0000259" key="3">
    <source>
        <dbReference type="Pfam" id="PF00389"/>
    </source>
</evidence>
<dbReference type="CDD" id="cd12168">
    <property type="entry name" value="Mand_dh_like"/>
    <property type="match status" value="1"/>
</dbReference>
<evidence type="ECO:0000313" key="6">
    <source>
        <dbReference type="Proteomes" id="UP000431533"/>
    </source>
</evidence>
<evidence type="ECO:0000259" key="4">
    <source>
        <dbReference type="Pfam" id="PF02826"/>
    </source>
</evidence>
<evidence type="ECO:0000256" key="1">
    <source>
        <dbReference type="ARBA" id="ARBA00023002"/>
    </source>
</evidence>
<dbReference type="EMBL" id="QGMH01000220">
    <property type="protein sequence ID" value="TVY22890.1"/>
    <property type="molecule type" value="Genomic_DNA"/>
</dbReference>
<dbReference type="Proteomes" id="UP000431533">
    <property type="component" value="Unassembled WGS sequence"/>
</dbReference>
<reference evidence="5 6" key="1">
    <citation type="submission" date="2018-05" db="EMBL/GenBank/DDBJ databases">
        <title>Genome sequencing and assembly of the regulated plant pathogen Lachnellula willkommii and related sister species for the development of diagnostic species identification markers.</title>
        <authorList>
            <person name="Giroux E."/>
            <person name="Bilodeau G."/>
        </authorList>
    </citation>
    <scope>NUCLEOTIDE SEQUENCE [LARGE SCALE GENOMIC DNA]</scope>
    <source>
        <strain evidence="5 6">CBS 185.66</strain>
    </source>
</reference>
<feature type="domain" description="D-isomer specific 2-hydroxyacid dehydrogenase NAD-binding" evidence="4">
    <location>
        <begin position="141"/>
        <end position="322"/>
    </location>
</feature>